<sequence length="527" mass="59649">MRGIRFSIVSEDDNMSPFGPVLSFRGIQNQKYCVSALLVQDLNAPAPTTQVAQAHNPTIKRIARIPLIKPRMAVWRLDMQIQQSKTQLKIDYDLGDVSGSFHVPPLDQAPRIAYTSCNGVSDVKYLNSLADRYAERWSHLAQTHKQAEYHLLVMGGDQIYSDELLQTQGPLNEWYKQFSWNRDDTLWTEEMEVQADEFFASVYPRYWARPQILNMLSCVPTLMMWDDHDIIDGWGSYPQALHESPVHQGLFRIASYYFRLYQLQVDETESRPGAITRQGHTFAFEGLGGLAIVVPDLRSERAPDIKGRNGQLKQPTQIMSQKSISQMFTWIKSLTASKPSHLLFISSVPVSFVNLALLEALIGWIPGEIGPEDDFRDHWRHQPHKNERKQLINGLLDFAKLAKCKVTIVSGDVHVAAASVIRSANPRHIDNGAEVIHQLISTGIVHPPLPVLTIRSLETITGTREKIDTDLTAEMQAIGYDGNCLIASRNWLSIEPDKSSDGRNRLWVKWHVEGHDHPITRLIEPAG</sequence>
<evidence type="ECO:0000313" key="3">
    <source>
        <dbReference type="Proteomes" id="UP001287024"/>
    </source>
</evidence>
<feature type="domain" description="PhoD-like phosphatase" evidence="1">
    <location>
        <begin position="367"/>
        <end position="458"/>
    </location>
</feature>
<dbReference type="Proteomes" id="UP001287024">
    <property type="component" value="Unassembled WGS sequence"/>
</dbReference>
<dbReference type="PANTHER" id="PTHR46689:SF1">
    <property type="entry name" value="PHOD-LIKE PHOSPHATASE DOMAIN-CONTAINING PROTEIN"/>
    <property type="match status" value="1"/>
</dbReference>
<feature type="domain" description="PhoD-like phosphatase" evidence="1">
    <location>
        <begin position="136"/>
        <end position="361"/>
    </location>
</feature>
<dbReference type="EC" id="3.1.3.1" evidence="2"/>
<dbReference type="InterPro" id="IPR038607">
    <property type="entry name" value="PhoD-like_sf"/>
</dbReference>
<dbReference type="RefSeq" id="WP_139213390.1">
    <property type="nucleotide sequence ID" value="NZ_CP102358.1"/>
</dbReference>
<proteinExistence type="predicted"/>
<evidence type="ECO:0000313" key="2">
    <source>
        <dbReference type="EMBL" id="MDX9677271.1"/>
    </source>
</evidence>
<dbReference type="InterPro" id="IPR043904">
    <property type="entry name" value="PhoD_2-like"/>
</dbReference>
<protein>
    <submittedName>
        <fullName evidence="2">Alkaline phosphatase D family protein</fullName>
        <ecNumber evidence="2">3.1.3.1</ecNumber>
    </submittedName>
</protein>
<organism evidence="2 3">
    <name type="scientific">Pseudomonas zeae</name>
    <dbReference type="NCBI Taxonomy" id="2745510"/>
    <lineage>
        <taxon>Bacteria</taxon>
        <taxon>Pseudomonadati</taxon>
        <taxon>Pseudomonadota</taxon>
        <taxon>Gammaproteobacteria</taxon>
        <taxon>Pseudomonadales</taxon>
        <taxon>Pseudomonadaceae</taxon>
        <taxon>Pseudomonas</taxon>
    </lineage>
</organism>
<dbReference type="Gene3D" id="3.60.21.70">
    <property type="entry name" value="PhoD-like phosphatase"/>
    <property type="match status" value="1"/>
</dbReference>
<dbReference type="InterPro" id="IPR018946">
    <property type="entry name" value="PhoD-like_MPP"/>
</dbReference>
<dbReference type="GO" id="GO:0004035">
    <property type="term" value="F:alkaline phosphatase activity"/>
    <property type="evidence" value="ECO:0007669"/>
    <property type="project" value="UniProtKB-EC"/>
</dbReference>
<accession>A0ABU5BL68</accession>
<dbReference type="PANTHER" id="PTHR46689">
    <property type="entry name" value="MEMBRANE PROTEIN, PUTATIVE-RELATED"/>
    <property type="match status" value="1"/>
</dbReference>
<dbReference type="EMBL" id="JASFAG010000002">
    <property type="protein sequence ID" value="MDX9677271.1"/>
    <property type="molecule type" value="Genomic_DNA"/>
</dbReference>
<reference evidence="2 3" key="1">
    <citation type="submission" date="2023-05" db="EMBL/GenBank/DDBJ databases">
        <title>Siderophore-mediated competition between Bacillus subtilis and Pseudomonas marginalis.</title>
        <authorList>
            <person name="Lyng M."/>
            <person name="Joergensen J.P.B."/>
            <person name="Schostag M.D."/>
            <person name="Jarmusch S.A."/>
            <person name="Aguilar D.K.C."/>
            <person name="Andrade C.N.L."/>
            <person name="Kovacs A.T."/>
        </authorList>
    </citation>
    <scope>NUCLEOTIDE SEQUENCE [LARGE SCALE GENOMIC DNA]</scope>
    <source>
        <strain evidence="2 3">P8_72</strain>
    </source>
</reference>
<name>A0ABU5BL68_9PSED</name>
<dbReference type="Pfam" id="PF19050">
    <property type="entry name" value="PhoD_2"/>
    <property type="match status" value="2"/>
</dbReference>
<evidence type="ECO:0000259" key="1">
    <source>
        <dbReference type="Pfam" id="PF19050"/>
    </source>
</evidence>
<dbReference type="CDD" id="cd07389">
    <property type="entry name" value="MPP_PhoD"/>
    <property type="match status" value="1"/>
</dbReference>
<keyword evidence="2" id="KW-0378">Hydrolase</keyword>
<dbReference type="SUPFAM" id="SSF56300">
    <property type="entry name" value="Metallo-dependent phosphatases"/>
    <property type="match status" value="1"/>
</dbReference>
<dbReference type="InterPro" id="IPR029052">
    <property type="entry name" value="Metallo-depent_PP-like"/>
</dbReference>
<gene>
    <name evidence="2" type="ORF">QMK45_15235</name>
</gene>
<comment type="caution">
    <text evidence="2">The sequence shown here is derived from an EMBL/GenBank/DDBJ whole genome shotgun (WGS) entry which is preliminary data.</text>
</comment>
<keyword evidence="3" id="KW-1185">Reference proteome</keyword>